<sequence length="305" mass="33132">MNREQLKKIGIETESYFPAIREKYPVEIGISLKGTVCYDSEMVDKMLGEMKVPVAASVAVAAAPAVAAAAAAPSAAPLAAAAGETERKLPPAATTAGATVEVVNMDILDCAIKIIDAGYNPAVLNMASDKCLGGGFKSGASAGEEEMFRRTSYGMLLTGTKIKKEYPLAKNQCIYSPNILAFRANRKDNYFLLDSKDCRWVNFIAMPAIRNPTLVDGKYTKEDETTMFDKIRTIFKVALIHKHDSLVLSSVGCGAYNNPPSVVATIFKQVIAEFKTQFKHVAFAIISDRNDKHGNYKIFKAIIES</sequence>
<dbReference type="InterPro" id="IPR012664">
    <property type="entry name" value="CHP02452"/>
</dbReference>
<name>A0A3G5AC34_9VIRU</name>
<dbReference type="NCBIfam" id="TIGR02452">
    <property type="entry name" value="TIGR02452 family protein"/>
    <property type="match status" value="1"/>
</dbReference>
<dbReference type="EMBL" id="MK072400">
    <property type="protein sequence ID" value="AYV84134.1"/>
    <property type="molecule type" value="Genomic_DNA"/>
</dbReference>
<evidence type="ECO:0000259" key="1">
    <source>
        <dbReference type="Pfam" id="PF10021"/>
    </source>
</evidence>
<dbReference type="Pfam" id="PF10021">
    <property type="entry name" value="PARG_cat_microb"/>
    <property type="match status" value="1"/>
</dbReference>
<organism evidence="2">
    <name type="scientific">Hyperionvirus sp</name>
    <dbReference type="NCBI Taxonomy" id="2487770"/>
    <lineage>
        <taxon>Viruses</taxon>
        <taxon>Varidnaviria</taxon>
        <taxon>Bamfordvirae</taxon>
        <taxon>Nucleocytoviricota</taxon>
        <taxon>Megaviricetes</taxon>
        <taxon>Imitervirales</taxon>
        <taxon>Mimiviridae</taxon>
        <taxon>Klosneuvirinae</taxon>
    </lineage>
</organism>
<protein>
    <recommendedName>
        <fullName evidence="1">Microbial-type PARG catalytic domain-containing protein</fullName>
    </recommendedName>
</protein>
<gene>
    <name evidence="2" type="ORF">Hyperionvirus18_10</name>
</gene>
<dbReference type="SUPFAM" id="SSF52949">
    <property type="entry name" value="Macro domain-like"/>
    <property type="match status" value="1"/>
</dbReference>
<dbReference type="InterPro" id="IPR043472">
    <property type="entry name" value="Macro_dom-like"/>
</dbReference>
<proteinExistence type="predicted"/>
<dbReference type="InterPro" id="IPR019261">
    <property type="entry name" value="PARG_cat_microbial"/>
</dbReference>
<evidence type="ECO:0000313" key="2">
    <source>
        <dbReference type="EMBL" id="AYV84134.1"/>
    </source>
</evidence>
<dbReference type="PANTHER" id="PTHR35596">
    <property type="entry name" value="DUF2263 DOMAIN-CONTAINING PROTEIN"/>
    <property type="match status" value="1"/>
</dbReference>
<dbReference type="PANTHER" id="PTHR35596:SF1">
    <property type="entry name" value="MICROBIAL-TYPE PARG CATALYTIC DOMAIN-CONTAINING PROTEIN"/>
    <property type="match status" value="1"/>
</dbReference>
<reference evidence="2" key="1">
    <citation type="submission" date="2018-10" db="EMBL/GenBank/DDBJ databases">
        <title>Hidden diversity of soil giant viruses.</title>
        <authorList>
            <person name="Schulz F."/>
            <person name="Alteio L."/>
            <person name="Goudeau D."/>
            <person name="Ryan E.M."/>
            <person name="Malmstrom R.R."/>
            <person name="Blanchard J."/>
            <person name="Woyke T."/>
        </authorList>
    </citation>
    <scope>NUCLEOTIDE SEQUENCE</scope>
    <source>
        <strain evidence="2">HYV1</strain>
    </source>
</reference>
<dbReference type="Gene3D" id="3.40.220.10">
    <property type="entry name" value="Leucine Aminopeptidase, subunit E, domain 1"/>
    <property type="match status" value="1"/>
</dbReference>
<feature type="domain" description="Microbial-type PARG catalytic" evidence="1">
    <location>
        <begin position="87"/>
        <end position="183"/>
    </location>
</feature>
<accession>A0A3G5AC34</accession>